<reference evidence="1" key="1">
    <citation type="submission" date="2014-09" db="EMBL/GenBank/DDBJ databases">
        <authorList>
            <person name="Magalhaes I.L.F."/>
            <person name="Oliveira U."/>
            <person name="Santos F.R."/>
            <person name="Vidigal T.H.D.A."/>
            <person name="Brescovit A.D."/>
            <person name="Santos A.J."/>
        </authorList>
    </citation>
    <scope>NUCLEOTIDE SEQUENCE</scope>
    <source>
        <tissue evidence="1">Shoot tissue taken approximately 20 cm above the soil surface</tissue>
    </source>
</reference>
<organism evidence="1">
    <name type="scientific">Arundo donax</name>
    <name type="common">Giant reed</name>
    <name type="synonym">Donax arundinaceus</name>
    <dbReference type="NCBI Taxonomy" id="35708"/>
    <lineage>
        <taxon>Eukaryota</taxon>
        <taxon>Viridiplantae</taxon>
        <taxon>Streptophyta</taxon>
        <taxon>Embryophyta</taxon>
        <taxon>Tracheophyta</taxon>
        <taxon>Spermatophyta</taxon>
        <taxon>Magnoliopsida</taxon>
        <taxon>Liliopsida</taxon>
        <taxon>Poales</taxon>
        <taxon>Poaceae</taxon>
        <taxon>PACMAD clade</taxon>
        <taxon>Arundinoideae</taxon>
        <taxon>Arundineae</taxon>
        <taxon>Arundo</taxon>
    </lineage>
</organism>
<accession>A0A0A9BX04</accession>
<name>A0A0A9BX04_ARUDO</name>
<evidence type="ECO:0000313" key="1">
    <source>
        <dbReference type="EMBL" id="JAD66743.1"/>
    </source>
</evidence>
<reference evidence="1" key="2">
    <citation type="journal article" date="2015" name="Data Brief">
        <title>Shoot transcriptome of the giant reed, Arundo donax.</title>
        <authorList>
            <person name="Barrero R.A."/>
            <person name="Guerrero F.D."/>
            <person name="Moolhuijzen P."/>
            <person name="Goolsby J.A."/>
            <person name="Tidwell J."/>
            <person name="Bellgard S.E."/>
            <person name="Bellgard M.I."/>
        </authorList>
    </citation>
    <scope>NUCLEOTIDE SEQUENCE</scope>
    <source>
        <tissue evidence="1">Shoot tissue taken approximately 20 cm above the soil surface</tissue>
    </source>
</reference>
<proteinExistence type="predicted"/>
<dbReference type="AlphaFoldDB" id="A0A0A9BX04"/>
<sequence>MSARLMAFIPNISSCNSLKACKLLSLANCTIDAIWRTLLLIVRTVRPERSFGRALLNSSAHRWVSDTELLMQM</sequence>
<protein>
    <submittedName>
        <fullName evidence="1">Uncharacterized protein</fullName>
    </submittedName>
</protein>
<dbReference type="EMBL" id="GBRH01231152">
    <property type="protein sequence ID" value="JAD66743.1"/>
    <property type="molecule type" value="Transcribed_RNA"/>
</dbReference>